<dbReference type="InterPro" id="IPR002575">
    <property type="entry name" value="Aminoglycoside_PTrfase"/>
</dbReference>
<dbReference type="RefSeq" id="WP_171241993.1">
    <property type="nucleotide sequence ID" value="NZ_JABEPQ010000001.1"/>
</dbReference>
<keyword evidence="3" id="KW-1185">Reference proteome</keyword>
<evidence type="ECO:0000259" key="1">
    <source>
        <dbReference type="Pfam" id="PF01636"/>
    </source>
</evidence>
<dbReference type="Gene3D" id="3.90.1200.10">
    <property type="match status" value="1"/>
</dbReference>
<dbReference type="AlphaFoldDB" id="A0A849HE29"/>
<dbReference type="Pfam" id="PF01636">
    <property type="entry name" value="APH"/>
    <property type="match status" value="1"/>
</dbReference>
<dbReference type="GO" id="GO:0016740">
    <property type="term" value="F:transferase activity"/>
    <property type="evidence" value="ECO:0007669"/>
    <property type="project" value="UniProtKB-KW"/>
</dbReference>
<feature type="domain" description="Aminoglycoside phosphotransferase" evidence="1">
    <location>
        <begin position="6"/>
        <end position="83"/>
    </location>
</feature>
<gene>
    <name evidence="2" type="ORF">HJG52_02600</name>
</gene>
<evidence type="ECO:0000313" key="2">
    <source>
        <dbReference type="EMBL" id="NNM44893.1"/>
    </source>
</evidence>
<organism evidence="2 3">
    <name type="scientific">Knoellia koreensis</name>
    <dbReference type="NCBI Taxonomy" id="2730921"/>
    <lineage>
        <taxon>Bacteria</taxon>
        <taxon>Bacillati</taxon>
        <taxon>Actinomycetota</taxon>
        <taxon>Actinomycetes</taxon>
        <taxon>Micrococcales</taxon>
        <taxon>Intrasporangiaceae</taxon>
        <taxon>Knoellia</taxon>
    </lineage>
</organism>
<dbReference type="Proteomes" id="UP000588586">
    <property type="component" value="Unassembled WGS sequence"/>
</dbReference>
<accession>A0A849HE29</accession>
<name>A0A849HE29_9MICO</name>
<evidence type="ECO:0000313" key="3">
    <source>
        <dbReference type="Proteomes" id="UP000588586"/>
    </source>
</evidence>
<protein>
    <submittedName>
        <fullName evidence="2">Phosphotransferase</fullName>
    </submittedName>
</protein>
<dbReference type="SUPFAM" id="SSF56112">
    <property type="entry name" value="Protein kinase-like (PK-like)"/>
    <property type="match status" value="1"/>
</dbReference>
<dbReference type="EMBL" id="JABEPQ010000001">
    <property type="protein sequence ID" value="NNM44893.1"/>
    <property type="molecule type" value="Genomic_DNA"/>
</dbReference>
<proteinExistence type="predicted"/>
<comment type="caution">
    <text evidence="2">The sequence shown here is derived from an EMBL/GenBank/DDBJ whole genome shotgun (WGS) entry which is preliminary data.</text>
</comment>
<sequence>MREPLEVLCHNDFAPYNLVYRDGLALGVIDFDFASPGSRLWDLAYLVYRLAPLTTDRADGFRDDERLARLDRVVAAYGGSYAREDVLAMVVARLEHLAEFSDEKAVELANPDLHGHAELYRADIGLVEALRDAATPGASPR</sequence>
<keyword evidence="2" id="KW-0808">Transferase</keyword>
<reference evidence="2 3" key="1">
    <citation type="submission" date="2020-04" db="EMBL/GenBank/DDBJ databases">
        <title>Knoellia sp. isolate from air conditioner.</title>
        <authorList>
            <person name="Chea S."/>
            <person name="Kim D.-U."/>
        </authorList>
    </citation>
    <scope>NUCLEOTIDE SEQUENCE [LARGE SCALE GENOMIC DNA]</scope>
    <source>
        <strain evidence="2 3">DB2414S</strain>
    </source>
</reference>
<dbReference type="InterPro" id="IPR011009">
    <property type="entry name" value="Kinase-like_dom_sf"/>
</dbReference>